<dbReference type="Proteomes" id="UP000733379">
    <property type="component" value="Unassembled WGS sequence"/>
</dbReference>
<dbReference type="Pfam" id="PF10824">
    <property type="entry name" value="T7SS_ESX_EspC"/>
    <property type="match status" value="1"/>
</dbReference>
<dbReference type="EMBL" id="JAHKNI010000009">
    <property type="protein sequence ID" value="MBU3064917.1"/>
    <property type="molecule type" value="Genomic_DNA"/>
</dbReference>
<evidence type="ECO:0000313" key="3">
    <source>
        <dbReference type="Proteomes" id="UP000733379"/>
    </source>
</evidence>
<organism evidence="2 3">
    <name type="scientific">Nocardia albiluteola</name>
    <dbReference type="NCBI Taxonomy" id="2842303"/>
    <lineage>
        <taxon>Bacteria</taxon>
        <taxon>Bacillati</taxon>
        <taxon>Actinomycetota</taxon>
        <taxon>Actinomycetes</taxon>
        <taxon>Mycobacteriales</taxon>
        <taxon>Nocardiaceae</taxon>
        <taxon>Nocardia</taxon>
    </lineage>
</organism>
<accession>A0ABS6B3N7</accession>
<feature type="compositionally biased region" description="Low complexity" evidence="1">
    <location>
        <begin position="165"/>
        <end position="177"/>
    </location>
</feature>
<gene>
    <name evidence="2" type="ORF">KO481_25725</name>
</gene>
<evidence type="ECO:0000313" key="2">
    <source>
        <dbReference type="EMBL" id="MBU3064917.1"/>
    </source>
</evidence>
<sequence>MNEVVVIPGAFRAHGDLNATQAGLVTTAGTVDQVAAIQAATAVFGPIAADFLAAFAVAQANHARAVAELAQVHTATAAAAQAAAANYESTDADSAAGFEGLAPIEGVLSSVLGTAASPAEAAPAAELGTDAIPNVPQASALPAAALPQDSDADPRYRSELGNNARAAEAARPGVASADPVPSKAVPVAATAQREVVHPVPRAAVAESTRAEAL</sequence>
<name>A0ABS6B3N7_9NOCA</name>
<protein>
    <recommendedName>
        <fullName evidence="4">PE domain-containing protein</fullName>
    </recommendedName>
</protein>
<proteinExistence type="predicted"/>
<feature type="region of interest" description="Disordered" evidence="1">
    <location>
        <begin position="165"/>
        <end position="190"/>
    </location>
</feature>
<keyword evidence="3" id="KW-1185">Reference proteome</keyword>
<comment type="caution">
    <text evidence="2">The sequence shown here is derived from an EMBL/GenBank/DDBJ whole genome shotgun (WGS) entry which is preliminary data.</text>
</comment>
<evidence type="ECO:0000256" key="1">
    <source>
        <dbReference type="SAM" id="MobiDB-lite"/>
    </source>
</evidence>
<evidence type="ECO:0008006" key="4">
    <source>
        <dbReference type="Google" id="ProtNLM"/>
    </source>
</evidence>
<dbReference type="RefSeq" id="WP_215920560.1">
    <property type="nucleotide sequence ID" value="NZ_JAHKNI010000009.1"/>
</dbReference>
<dbReference type="InterPro" id="IPR022536">
    <property type="entry name" value="EspC"/>
</dbReference>
<reference evidence="2 3" key="1">
    <citation type="submission" date="2021-06" db="EMBL/GenBank/DDBJ databases">
        <title>Actinomycetes sequencing.</title>
        <authorList>
            <person name="Shan Q."/>
        </authorList>
    </citation>
    <scope>NUCLEOTIDE SEQUENCE [LARGE SCALE GENOMIC DNA]</scope>
    <source>
        <strain evidence="2 3">NEAU-G5</strain>
    </source>
</reference>